<keyword evidence="7" id="KW-0812">Transmembrane</keyword>
<name>A0A966DUP6_9SPHI</name>
<dbReference type="GO" id="GO:0009247">
    <property type="term" value="P:glycolipid biosynthetic process"/>
    <property type="evidence" value="ECO:0007669"/>
    <property type="project" value="UniProtKB-ARBA"/>
</dbReference>
<dbReference type="InterPro" id="IPR004960">
    <property type="entry name" value="LipA_acyltrans"/>
</dbReference>
<keyword evidence="7" id="KW-1133">Transmembrane helix</keyword>
<keyword evidence="3" id="KW-0997">Cell inner membrane</keyword>
<dbReference type="EMBL" id="WWEO01000045">
    <property type="protein sequence ID" value="NCD71980.1"/>
    <property type="molecule type" value="Genomic_DNA"/>
</dbReference>
<keyword evidence="5 7" id="KW-0472">Membrane</keyword>
<comment type="subcellular location">
    <subcellularLocation>
        <location evidence="1">Cell inner membrane</location>
    </subcellularLocation>
</comment>
<dbReference type="GO" id="GO:0016746">
    <property type="term" value="F:acyltransferase activity"/>
    <property type="evidence" value="ECO:0007669"/>
    <property type="project" value="UniProtKB-KW"/>
</dbReference>
<keyword evidence="9" id="KW-1185">Reference proteome</keyword>
<proteinExistence type="predicted"/>
<dbReference type="CDD" id="cd07984">
    <property type="entry name" value="LPLAT_LABLAT-like"/>
    <property type="match status" value="1"/>
</dbReference>
<evidence type="ECO:0000313" key="9">
    <source>
        <dbReference type="Proteomes" id="UP000638732"/>
    </source>
</evidence>
<evidence type="ECO:0000256" key="4">
    <source>
        <dbReference type="ARBA" id="ARBA00022679"/>
    </source>
</evidence>
<reference evidence="8" key="1">
    <citation type="submission" date="2020-01" db="EMBL/GenBank/DDBJ databases">
        <authorList>
            <person name="Seo Y.L."/>
        </authorList>
    </citation>
    <scope>NUCLEOTIDE SEQUENCE</scope>
    <source>
        <strain evidence="8">R11</strain>
    </source>
</reference>
<evidence type="ECO:0000313" key="8">
    <source>
        <dbReference type="EMBL" id="NCD71980.1"/>
    </source>
</evidence>
<dbReference type="Proteomes" id="UP000638732">
    <property type="component" value="Unassembled WGS sequence"/>
</dbReference>
<accession>A0A966DUP6</accession>
<reference evidence="8" key="2">
    <citation type="submission" date="2020-10" db="EMBL/GenBank/DDBJ databases">
        <title>Mucilaginibacter sp. nov., isolated from soil.</title>
        <authorList>
            <person name="Jeon C.O."/>
        </authorList>
    </citation>
    <scope>NUCLEOTIDE SEQUENCE</scope>
    <source>
        <strain evidence="8">R11</strain>
    </source>
</reference>
<dbReference type="Pfam" id="PF03279">
    <property type="entry name" value="Lip_A_acyltrans"/>
    <property type="match status" value="1"/>
</dbReference>
<comment type="caution">
    <text evidence="8">The sequence shown here is derived from an EMBL/GenBank/DDBJ whole genome shotgun (WGS) entry which is preliminary data.</text>
</comment>
<evidence type="ECO:0000256" key="6">
    <source>
        <dbReference type="ARBA" id="ARBA00023315"/>
    </source>
</evidence>
<dbReference type="RefSeq" id="WP_166587953.1">
    <property type="nucleotide sequence ID" value="NZ_WWEO01000045.1"/>
</dbReference>
<dbReference type="GO" id="GO:0005886">
    <property type="term" value="C:plasma membrane"/>
    <property type="evidence" value="ECO:0007669"/>
    <property type="project" value="UniProtKB-SubCell"/>
</dbReference>
<keyword evidence="6 8" id="KW-0012">Acyltransferase</keyword>
<dbReference type="PIRSF" id="PIRSF026649">
    <property type="entry name" value="MsbB"/>
    <property type="match status" value="1"/>
</dbReference>
<gene>
    <name evidence="8" type="ORF">GSY63_21635</name>
</gene>
<dbReference type="PANTHER" id="PTHR30606:SF10">
    <property type="entry name" value="PHOSPHATIDYLINOSITOL MANNOSIDE ACYLTRANSFERASE"/>
    <property type="match status" value="1"/>
</dbReference>
<organism evidence="8 9">
    <name type="scientific">Mucilaginibacter agri</name>
    <dbReference type="NCBI Taxonomy" id="2695265"/>
    <lineage>
        <taxon>Bacteria</taxon>
        <taxon>Pseudomonadati</taxon>
        <taxon>Bacteroidota</taxon>
        <taxon>Sphingobacteriia</taxon>
        <taxon>Sphingobacteriales</taxon>
        <taxon>Sphingobacteriaceae</taxon>
        <taxon>Mucilaginibacter</taxon>
    </lineage>
</organism>
<sequence>MIKKGLTSLAVFFLYLISLLPFWLLYLIADFLYVIMYYVTGYRRGVVQQNLKNSFPEKNAEELHAIEKKYYHYLADLFVETIKSITISKTEMEKRMYLTNLEVINGYFAQNRSIIAVVGHYGNWEWGALRTGTMTHHRRVIIYKPLNNKTSDQLFKRMREKFGATLIPMKSTLRKMAELKSELSLSVFASDQTPVREEAHYFTPFLNQPTAVFLGIEKIATLFNSVVVFADIRRVKRGYYECTFVPLVEEPKQTKQYEITQAHVQYLEKVIKEEPAYWLWSHRRWKFKPEGN</sequence>
<dbReference type="PANTHER" id="PTHR30606">
    <property type="entry name" value="LIPID A BIOSYNTHESIS LAUROYL ACYLTRANSFERASE"/>
    <property type="match status" value="1"/>
</dbReference>
<dbReference type="AlphaFoldDB" id="A0A966DUP6"/>
<evidence type="ECO:0000256" key="7">
    <source>
        <dbReference type="SAM" id="Phobius"/>
    </source>
</evidence>
<evidence type="ECO:0000256" key="3">
    <source>
        <dbReference type="ARBA" id="ARBA00022519"/>
    </source>
</evidence>
<keyword evidence="4" id="KW-0808">Transferase</keyword>
<keyword evidence="2" id="KW-1003">Cell membrane</keyword>
<evidence type="ECO:0000256" key="1">
    <source>
        <dbReference type="ARBA" id="ARBA00004533"/>
    </source>
</evidence>
<evidence type="ECO:0000256" key="5">
    <source>
        <dbReference type="ARBA" id="ARBA00023136"/>
    </source>
</evidence>
<feature type="transmembrane region" description="Helical" evidence="7">
    <location>
        <begin position="12"/>
        <end position="39"/>
    </location>
</feature>
<evidence type="ECO:0000256" key="2">
    <source>
        <dbReference type="ARBA" id="ARBA00022475"/>
    </source>
</evidence>
<protein>
    <submittedName>
        <fullName evidence="8">Lauroyl acyltransferase</fullName>
    </submittedName>
</protein>